<gene>
    <name evidence="1" type="ORF">I7I52_09481</name>
</gene>
<dbReference type="Proteomes" id="UP000670092">
    <property type="component" value="Unassembled WGS sequence"/>
</dbReference>
<evidence type="ECO:0000313" key="1">
    <source>
        <dbReference type="EMBL" id="KAG5299235.1"/>
    </source>
</evidence>
<organism evidence="1 2">
    <name type="scientific">Ajellomyces capsulatus</name>
    <name type="common">Darling's disease fungus</name>
    <name type="synonym">Histoplasma capsulatum</name>
    <dbReference type="NCBI Taxonomy" id="5037"/>
    <lineage>
        <taxon>Eukaryota</taxon>
        <taxon>Fungi</taxon>
        <taxon>Dikarya</taxon>
        <taxon>Ascomycota</taxon>
        <taxon>Pezizomycotina</taxon>
        <taxon>Eurotiomycetes</taxon>
        <taxon>Eurotiomycetidae</taxon>
        <taxon>Onygenales</taxon>
        <taxon>Ajellomycetaceae</taxon>
        <taxon>Histoplasma</taxon>
    </lineage>
</organism>
<dbReference type="AlphaFoldDB" id="A0A8H7Z108"/>
<dbReference type="EMBL" id="JAEVHI010000002">
    <property type="protein sequence ID" value="KAG5299235.1"/>
    <property type="molecule type" value="Genomic_DNA"/>
</dbReference>
<sequence length="91" mass="10523">MSGRALIVPIKGRNVFWIFLWAEVRNPEYTAPFTWWESPLTPNPASLSFCQLKEFVFRSTAIPYSIQVLYTIFSVLPIYGKSDRGDSDMKE</sequence>
<name>A0A8H7Z108_AJECA</name>
<comment type="caution">
    <text evidence="1">The sequence shown here is derived from an EMBL/GenBank/DDBJ whole genome shotgun (WGS) entry which is preliminary data.</text>
</comment>
<reference evidence="1 2" key="1">
    <citation type="submission" date="2021-01" db="EMBL/GenBank/DDBJ databases">
        <title>Chromosome-level genome assembly of a human fungal pathogen reveals clustering of transcriptionally co-regulated genes.</title>
        <authorList>
            <person name="Voorhies M."/>
            <person name="Cohen S."/>
            <person name="Shea T.P."/>
            <person name="Petrus S."/>
            <person name="Munoz J.F."/>
            <person name="Poplawski S."/>
            <person name="Goldman W.E."/>
            <person name="Michael T."/>
            <person name="Cuomo C.A."/>
            <person name="Sil A."/>
            <person name="Beyhan S."/>
        </authorList>
    </citation>
    <scope>NUCLEOTIDE SEQUENCE [LARGE SCALE GENOMIC DNA]</scope>
    <source>
        <strain evidence="1 2">G184AR</strain>
    </source>
</reference>
<accession>A0A8H7Z108</accession>
<dbReference type="VEuPathDB" id="FungiDB:I7I52_09481"/>
<evidence type="ECO:0000313" key="2">
    <source>
        <dbReference type="Proteomes" id="UP000670092"/>
    </source>
</evidence>
<protein>
    <submittedName>
        <fullName evidence="1">Uncharacterized protein</fullName>
    </submittedName>
</protein>
<proteinExistence type="predicted"/>